<dbReference type="Gene3D" id="2.60.120.380">
    <property type="match status" value="2"/>
</dbReference>
<protein>
    <submittedName>
        <fullName evidence="4">VCBS domain-containing protein</fullName>
    </submittedName>
</protein>
<accession>A0A9Q3ZMC9</accession>
<dbReference type="InterPro" id="IPR018511">
    <property type="entry name" value="Hemolysin-typ_Ca-bd_CS"/>
</dbReference>
<dbReference type="Proteomes" id="UP000813672">
    <property type="component" value="Unassembled WGS sequence"/>
</dbReference>
<evidence type="ECO:0000256" key="3">
    <source>
        <dbReference type="SAM" id="MobiDB-lite"/>
    </source>
</evidence>
<dbReference type="InterPro" id="IPR038081">
    <property type="entry name" value="CalX-like_sf"/>
</dbReference>
<evidence type="ECO:0000256" key="2">
    <source>
        <dbReference type="ARBA" id="ARBA00022525"/>
    </source>
</evidence>
<dbReference type="InterPro" id="IPR001343">
    <property type="entry name" value="Hemolysn_Ca-bd"/>
</dbReference>
<dbReference type="SUPFAM" id="SSF51120">
    <property type="entry name" value="beta-Roll"/>
    <property type="match status" value="2"/>
</dbReference>
<dbReference type="InterPro" id="IPR010221">
    <property type="entry name" value="VCBS_dom"/>
</dbReference>
<dbReference type="InterPro" id="IPR011049">
    <property type="entry name" value="Serralysin-like_metalloprot_C"/>
</dbReference>
<dbReference type="PANTHER" id="PTHR38340">
    <property type="entry name" value="S-LAYER PROTEIN"/>
    <property type="match status" value="1"/>
</dbReference>
<dbReference type="PRINTS" id="PR00313">
    <property type="entry name" value="CABNDNGRPT"/>
</dbReference>
<dbReference type="Gene3D" id="2.60.40.2030">
    <property type="match status" value="1"/>
</dbReference>
<dbReference type="PANTHER" id="PTHR38340:SF1">
    <property type="entry name" value="S-LAYER PROTEIN"/>
    <property type="match status" value="1"/>
</dbReference>
<keyword evidence="2" id="KW-0964">Secreted</keyword>
<evidence type="ECO:0000313" key="5">
    <source>
        <dbReference type="Proteomes" id="UP000813672"/>
    </source>
</evidence>
<dbReference type="Gene3D" id="2.150.10.10">
    <property type="entry name" value="Serralysin-like metalloprotease, C-terminal"/>
    <property type="match status" value="2"/>
</dbReference>
<dbReference type="NCBIfam" id="NF033679">
    <property type="entry name" value="DNRLRE_dom"/>
    <property type="match status" value="1"/>
</dbReference>
<dbReference type="PROSITE" id="PS00330">
    <property type="entry name" value="HEMOLYSIN_CALCIUM"/>
    <property type="match status" value="3"/>
</dbReference>
<name>A0A9Q3ZMC9_9RHOB</name>
<dbReference type="NCBIfam" id="TIGR01965">
    <property type="entry name" value="VCBS_repeat"/>
    <property type="match status" value="2"/>
</dbReference>
<organism evidence="4 5">
    <name type="scientific">Ruegeria pomeroyi</name>
    <dbReference type="NCBI Taxonomy" id="89184"/>
    <lineage>
        <taxon>Bacteria</taxon>
        <taxon>Pseudomonadati</taxon>
        <taxon>Pseudomonadota</taxon>
        <taxon>Alphaproteobacteria</taxon>
        <taxon>Rhodobacterales</taxon>
        <taxon>Roseobacteraceae</taxon>
        <taxon>Ruegeria</taxon>
    </lineage>
</organism>
<dbReference type="Pfam" id="PF00353">
    <property type="entry name" value="HemolysinCabind"/>
    <property type="match status" value="2"/>
</dbReference>
<comment type="caution">
    <text evidence="4">The sequence shown here is derived from an EMBL/GenBank/DDBJ whole genome shotgun (WGS) entry which is preliminary data.</text>
</comment>
<dbReference type="InterPro" id="IPR050557">
    <property type="entry name" value="RTX_toxin/Mannuronan_C5-epim"/>
</dbReference>
<feature type="non-terminal residue" evidence="4">
    <location>
        <position position="1301"/>
    </location>
</feature>
<evidence type="ECO:0000313" key="4">
    <source>
        <dbReference type="EMBL" id="MCE8536836.1"/>
    </source>
</evidence>
<dbReference type="EMBL" id="JAGQAF010000002">
    <property type="protein sequence ID" value="MCE8536836.1"/>
    <property type="molecule type" value="Genomic_DNA"/>
</dbReference>
<comment type="subcellular location">
    <subcellularLocation>
        <location evidence="1">Secreted</location>
    </subcellularLocation>
</comment>
<evidence type="ECO:0000256" key="1">
    <source>
        <dbReference type="ARBA" id="ARBA00004613"/>
    </source>
</evidence>
<proteinExistence type="predicted"/>
<dbReference type="GO" id="GO:0005509">
    <property type="term" value="F:calcium ion binding"/>
    <property type="evidence" value="ECO:0007669"/>
    <property type="project" value="InterPro"/>
</dbReference>
<feature type="region of interest" description="Disordered" evidence="3">
    <location>
        <begin position="1236"/>
        <end position="1269"/>
    </location>
</feature>
<dbReference type="GO" id="GO:0005576">
    <property type="term" value="C:extracellular region"/>
    <property type="evidence" value="ECO:0007669"/>
    <property type="project" value="UniProtKB-SubCell"/>
</dbReference>
<reference evidence="4" key="1">
    <citation type="journal article" date="2021" name="Environ. Microbiol.">
        <title>Cryptic niche differentiation of novel sediment ecotypes of Rugeria pomeroyi correlates with nitrate respiration.</title>
        <authorList>
            <person name="Lin X."/>
            <person name="McNichol J."/>
            <person name="Chu X."/>
            <person name="Qian Y."/>
            <person name="Luo H."/>
        </authorList>
    </citation>
    <scope>NUCLEOTIDE SEQUENCE</scope>
    <source>
        <strain evidence="4">SZCCDBB064</strain>
    </source>
</reference>
<sequence>MSDFWSLPIHELANPDRKVIGYALYDGNKLLGLISSYDYRDADYSGALSFQEKIFGNFRGAGQARFVEDAYREHERLVPSDFRIDIDGIIDMRRGALTDFLSNVEELAVRYNFLEQVCSAFNIPWYVNAFLDALNGDRLPQLLISQIGVPILQDVLEDAILGPPSSNPGTLIEYREVNTEPLFQAADFRAQAAGTVFVTVNSNATLDSPGALNWSVSPETNTEVFSDASGISNSLLSVGIRDQTVQVGESIAVSSLFPSYLWTDADGSYDITAFAIQDRTVGGGYLEVAGVRVPEATVYEFPISDLSNWRFIAADGEAIDEIGFNIIQTDGDFSPRLTPGARVTTIAADDPNPPPPTPVYPDTIDIDNGNDGDTPLEDDFAEFYAYRSGSLVGDVVLSWRVIGTGSNPASDLDFVRTSGTVTIRDGRDSARITVDFNNDSVYEPDETFKIDFDIVSGNAVFSDDDESATIVNDDTLPPWGIGTDDHGNSLASATFVDGESWAQGFIETPGDVDWFQFYLKGGGSYLIKAYGDNDTSLINDDSSNNAPGLDEAEAILYRADGSIIARLTEASGNIVWAFARDNFELDLQGQPDQTVYLSVRENGDNDVGQYFVQAQVRVEPDDFSADTSTTATLSLNDPFLASHERTGDIDWFQVELEEGTTYRFMAFDEDRLALGSNNLNGSSGRYYFGWNDPRLSIHSSSGAELVATDPDSWPESPNLLKFTAPSSGTYFLAVDSVDSIGRMYDYVSLVQEVSEAPTGVPIVLQPGPLAGVDTSFYIRSPGQAGTDDQWLRANGGFSAALQFDLIGLPVEASYAAVELFLAETLASSGERGDIVIDVPNNSWAENSPLSSLGGLSFHSAIPQPSVGQWVTIEITDLYNQWQSGELANHGIVLSDSETHSTALRFFSSDYLENPSLRPKLVIYGSEAEAQISGTFSSSLTEDMESVSGDISISSSGASAPSFAGVKVTGSLGTLEVNGLGSQWTYTLNSVAQRLDAGDVATETMFMTANNGATQKIEIEITGLDDEAITLGETEWTVAPSIEELTGSLRLFDPDEDDSDPTFVPEISVTKLGTLQIFTDGLWNYRLDKDQRPTNSFVTDRHTLTTSVGLTVDLVFSIEPLIGMLNIIDGSANNDTLNGSGGADIISGFSGRDSLNGNAGSDTIYGGAGDDVIEGGIGGDDVNGGSGIDTASFVTAGSGVTANLTSGVGSRGNATGDTYTSIENLLGSDHDDLLTGSSGNNLIEGGRGRDSLRGSAGNDTLEGGIGGDDVNGGSGIDTASFVTAGSGVTANLTSGVGSRGNA</sequence>
<dbReference type="SUPFAM" id="SSF141072">
    <property type="entry name" value="CalX-like"/>
    <property type="match status" value="1"/>
</dbReference>
<dbReference type="RefSeq" id="WP_234218642.1">
    <property type="nucleotide sequence ID" value="NZ_JAGQAF010000002.1"/>
</dbReference>
<gene>
    <name evidence="4" type="ORF">KBY27_05165</name>
</gene>